<dbReference type="Proteomes" id="UP000316609">
    <property type="component" value="Unassembled WGS sequence"/>
</dbReference>
<accession>A0A538TXP1</accession>
<dbReference type="EMBL" id="VBOY01000013">
    <property type="protein sequence ID" value="TMQ68279.1"/>
    <property type="molecule type" value="Genomic_DNA"/>
</dbReference>
<evidence type="ECO:0000313" key="2">
    <source>
        <dbReference type="Proteomes" id="UP000316609"/>
    </source>
</evidence>
<proteinExistence type="predicted"/>
<dbReference type="GO" id="GO:0046872">
    <property type="term" value="F:metal ion binding"/>
    <property type="evidence" value="ECO:0007669"/>
    <property type="project" value="InterPro"/>
</dbReference>
<comment type="caution">
    <text evidence="1">The sequence shown here is derived from an EMBL/GenBank/DDBJ whole genome shotgun (WGS) entry which is preliminary data.</text>
</comment>
<gene>
    <name evidence="1" type="ORF">E6K78_02020</name>
</gene>
<evidence type="ECO:0000313" key="1">
    <source>
        <dbReference type="EMBL" id="TMQ68279.1"/>
    </source>
</evidence>
<dbReference type="Gene3D" id="3.30.70.100">
    <property type="match status" value="1"/>
</dbReference>
<protein>
    <submittedName>
        <fullName evidence="1">Uncharacterized protein</fullName>
    </submittedName>
</protein>
<dbReference type="InterPro" id="IPR006121">
    <property type="entry name" value="HMA_dom"/>
</dbReference>
<dbReference type="SUPFAM" id="SSF55008">
    <property type="entry name" value="HMA, heavy metal-associated domain"/>
    <property type="match status" value="1"/>
</dbReference>
<dbReference type="CDD" id="cd00371">
    <property type="entry name" value="HMA"/>
    <property type="match status" value="1"/>
</dbReference>
<organism evidence="1 2">
    <name type="scientific">Eiseniibacteriota bacterium</name>
    <dbReference type="NCBI Taxonomy" id="2212470"/>
    <lineage>
        <taxon>Bacteria</taxon>
        <taxon>Candidatus Eiseniibacteriota</taxon>
    </lineage>
</organism>
<name>A0A538TXP1_UNCEI</name>
<reference evidence="1 2" key="1">
    <citation type="journal article" date="2019" name="Nat. Microbiol.">
        <title>Mediterranean grassland soil C-N compound turnover is dependent on rainfall and depth, and is mediated by genomically divergent microorganisms.</title>
        <authorList>
            <person name="Diamond S."/>
            <person name="Andeer P.F."/>
            <person name="Li Z."/>
            <person name="Crits-Christoph A."/>
            <person name="Burstein D."/>
            <person name="Anantharaman K."/>
            <person name="Lane K.R."/>
            <person name="Thomas B.C."/>
            <person name="Pan C."/>
            <person name="Northen T.R."/>
            <person name="Banfield J.F."/>
        </authorList>
    </citation>
    <scope>NUCLEOTIDE SEQUENCE [LARGE SCALE GENOMIC DNA]</scope>
    <source>
        <strain evidence="1">WS_8</strain>
    </source>
</reference>
<sequence length="105" mass="10954">MALAVALVAVSWVLIAGRGTGWRVPSWVGRAAPGSVVTLAIHGSRCLPCAAKVERELRLVPHVLDAQLDSTGTRVEVRLSVAHPDVGPLLEAAARAGYQASVARP</sequence>
<dbReference type="InterPro" id="IPR036163">
    <property type="entry name" value="HMA_dom_sf"/>
</dbReference>
<dbReference type="AlphaFoldDB" id="A0A538TXP1"/>